<feature type="compositionally biased region" description="Basic and acidic residues" evidence="1">
    <location>
        <begin position="306"/>
        <end position="317"/>
    </location>
</feature>
<reference evidence="2 3" key="1">
    <citation type="submission" date="2024-03" db="EMBL/GenBank/DDBJ databases">
        <title>Aureococcus anophagefferens CCMP1851 and Kratosvirus quantuckense: Draft genome of a second virus-susceptible host strain in the model system.</title>
        <authorList>
            <person name="Chase E."/>
            <person name="Truchon A.R."/>
            <person name="Schepens W."/>
            <person name="Wilhelm S.W."/>
        </authorList>
    </citation>
    <scope>NUCLEOTIDE SEQUENCE [LARGE SCALE GENOMIC DNA]</scope>
    <source>
        <strain evidence="2 3">CCMP1851</strain>
    </source>
</reference>
<name>A0ABR1FL34_AURAN</name>
<feature type="compositionally biased region" description="Low complexity" evidence="1">
    <location>
        <begin position="371"/>
        <end position="380"/>
    </location>
</feature>
<dbReference type="EMBL" id="JBBJCI010000366">
    <property type="protein sequence ID" value="KAK7232810.1"/>
    <property type="molecule type" value="Genomic_DNA"/>
</dbReference>
<evidence type="ECO:0000313" key="2">
    <source>
        <dbReference type="EMBL" id="KAK7232810.1"/>
    </source>
</evidence>
<evidence type="ECO:0000313" key="3">
    <source>
        <dbReference type="Proteomes" id="UP001363151"/>
    </source>
</evidence>
<gene>
    <name evidence="2" type="ORF">SO694_00037298</name>
</gene>
<comment type="caution">
    <text evidence="2">The sequence shown here is derived from an EMBL/GenBank/DDBJ whole genome shotgun (WGS) entry which is preliminary data.</text>
</comment>
<evidence type="ECO:0000256" key="1">
    <source>
        <dbReference type="SAM" id="MobiDB-lite"/>
    </source>
</evidence>
<protein>
    <submittedName>
        <fullName evidence="2">Uncharacterized protein</fullName>
    </submittedName>
</protein>
<feature type="region of interest" description="Disordered" evidence="1">
    <location>
        <begin position="277"/>
        <end position="389"/>
    </location>
</feature>
<accession>A0ABR1FL34</accession>
<feature type="region of interest" description="Disordered" evidence="1">
    <location>
        <begin position="21"/>
        <end position="40"/>
    </location>
</feature>
<keyword evidence="3" id="KW-1185">Reference proteome</keyword>
<sequence>MSTTATDGTVEITMTHAVTGEAASSWKHKAGRREGPEHYRFGDLTKTLVHKVAGPAEPAPDDRSPELAVTSVKCRVRVPWAQRLWDDAPLCRKLRELGLGRAEAGGAVEVDARTFGASLSERDAITCLRHADGVNGSLSKRPPLAMPRYCGSLDACDALRGAFDACFGAGSFDGAEKQWADAPLGARLALALARDEARRAVASSVAADVLGALKGEAALCGAAFFAFLADGERGDDFRELRYDRDAKSVDAVGRFRFRFRPGTPALDVLSHHETGVAALTPPPRRSATLARASPGSTEALPSPRFLRMDHIVDEPRDSLSSTRLSFDDEGEVPPRYSMGRPLAVTLELSPSAAAPSPAPPKKRRRKSQIMASAARPSSPRRGARASRADAHAYLTSFASYADSARRARRRGGPPHR</sequence>
<organism evidence="2 3">
    <name type="scientific">Aureococcus anophagefferens</name>
    <name type="common">Harmful bloom alga</name>
    <dbReference type="NCBI Taxonomy" id="44056"/>
    <lineage>
        <taxon>Eukaryota</taxon>
        <taxon>Sar</taxon>
        <taxon>Stramenopiles</taxon>
        <taxon>Ochrophyta</taxon>
        <taxon>Pelagophyceae</taxon>
        <taxon>Pelagomonadales</taxon>
        <taxon>Pelagomonadaceae</taxon>
        <taxon>Aureococcus</taxon>
    </lineage>
</organism>
<proteinExistence type="predicted"/>
<dbReference type="Proteomes" id="UP001363151">
    <property type="component" value="Unassembled WGS sequence"/>
</dbReference>